<gene>
    <name evidence="1" type="ORF">BV056_01608</name>
    <name evidence="2" type="ORF">CH627_08760</name>
</gene>
<dbReference type="Pfam" id="PF05973">
    <property type="entry name" value="Gp49"/>
    <property type="match status" value="1"/>
</dbReference>
<dbReference type="EMBL" id="NEBD01000013">
    <property type="protein sequence ID" value="PRJ26007.1"/>
    <property type="molecule type" value="Genomic_DNA"/>
</dbReference>
<proteinExistence type="predicted"/>
<sequence>MYEILFYRDQNDIEPVKEYLLSLAQNESKDSRIKLNKIRDYVKLLSELGTSVGKPYVKHLDGEIWELRPIRDRILFARLMDGRFVLLHQFMKKTQKTPKREIQTAQQRLSELKERLKNE</sequence>
<dbReference type="RefSeq" id="WP_005694481.1">
    <property type="nucleotide sequence ID" value="NZ_AP018764.1"/>
</dbReference>
<evidence type="ECO:0000313" key="1">
    <source>
        <dbReference type="EMBL" id="PRJ26007.1"/>
    </source>
</evidence>
<dbReference type="EMBL" id="QVJI01000014">
    <property type="protein sequence ID" value="RFN62582.1"/>
    <property type="molecule type" value="Genomic_DNA"/>
</dbReference>
<reference evidence="1 3" key="1">
    <citation type="submission" date="2017-04" db="EMBL/GenBank/DDBJ databases">
        <title>Haemophilus influenzae in COPD genome sequencing project.</title>
        <authorList>
            <person name="Murphy T.F."/>
            <person name="Kong Y."/>
            <person name="Nadendla S."/>
            <person name="Tettelin H."/>
            <person name="Pettigrew M."/>
        </authorList>
    </citation>
    <scope>NUCLEOTIDE SEQUENCE [LARGE SCALE GENOMIC DNA]</scope>
    <source>
        <strain evidence="1 3">39P1H1</strain>
    </source>
</reference>
<name>A0A0Y7JUP0_HAEIF</name>
<reference evidence="2" key="2">
    <citation type="submission" date="2018-08" db="EMBL/GenBank/DDBJ databases">
        <title>Antagonistic pleiotropy in the bifunctional surface protein FadL/P1 during adaptation of Haemophilus influenzae to chronic lung infection associated with COPD.</title>
        <authorList>
            <person name="Moleres J."/>
            <person name="Ehrlich R."/>
        </authorList>
    </citation>
    <scope>NUCLEOTIDE SEQUENCE [LARGE SCALE GENOMIC DNA]</scope>
    <source>
        <strain evidence="2">P668-6062</strain>
    </source>
</reference>
<accession>A0A0Y7JUP0</accession>
<dbReference type="OMA" id="GWPVGMP"/>
<evidence type="ECO:0000313" key="2">
    <source>
        <dbReference type="EMBL" id="RFN62582.1"/>
    </source>
</evidence>
<evidence type="ECO:0000313" key="3">
    <source>
        <dbReference type="Proteomes" id="UP000238753"/>
    </source>
</evidence>
<organism evidence="2">
    <name type="scientific">Haemophilus influenzae</name>
    <dbReference type="NCBI Taxonomy" id="727"/>
    <lineage>
        <taxon>Bacteria</taxon>
        <taxon>Pseudomonadati</taxon>
        <taxon>Pseudomonadota</taxon>
        <taxon>Gammaproteobacteria</taxon>
        <taxon>Pasteurellales</taxon>
        <taxon>Pasteurellaceae</taxon>
        <taxon>Haemophilus</taxon>
    </lineage>
</organism>
<dbReference type="AlphaFoldDB" id="A0A0Y7JUP0"/>
<comment type="caution">
    <text evidence="2">The sequence shown here is derived from an EMBL/GenBank/DDBJ whole genome shotgun (WGS) entry which is preliminary data.</text>
</comment>
<dbReference type="InterPro" id="IPR009241">
    <property type="entry name" value="HigB-like"/>
</dbReference>
<dbReference type="SMR" id="A0A0Y7JUP0"/>
<protein>
    <submittedName>
        <fullName evidence="2">Type II toxin-antitoxin system RelE/ParE family toxin</fullName>
    </submittedName>
</protein>